<gene>
    <name evidence="1" type="ORF">L6452_43675</name>
</gene>
<dbReference type="Proteomes" id="UP001055879">
    <property type="component" value="Linkage Group LG18"/>
</dbReference>
<proteinExistence type="predicted"/>
<keyword evidence="2" id="KW-1185">Reference proteome</keyword>
<evidence type="ECO:0000313" key="1">
    <source>
        <dbReference type="EMBL" id="KAI3665058.1"/>
    </source>
</evidence>
<reference evidence="2" key="1">
    <citation type="journal article" date="2022" name="Mol. Ecol. Resour.">
        <title>The genomes of chicory, endive, great burdock and yacon provide insights into Asteraceae palaeo-polyploidization history and plant inulin production.</title>
        <authorList>
            <person name="Fan W."/>
            <person name="Wang S."/>
            <person name="Wang H."/>
            <person name="Wang A."/>
            <person name="Jiang F."/>
            <person name="Liu H."/>
            <person name="Zhao H."/>
            <person name="Xu D."/>
            <person name="Zhang Y."/>
        </authorList>
    </citation>
    <scope>NUCLEOTIDE SEQUENCE [LARGE SCALE GENOMIC DNA]</scope>
    <source>
        <strain evidence="2">cv. Niubang</strain>
    </source>
</reference>
<dbReference type="EMBL" id="CM042064">
    <property type="protein sequence ID" value="KAI3665058.1"/>
    <property type="molecule type" value="Genomic_DNA"/>
</dbReference>
<sequence>MVAMDLFIVYSKVKINIKGKDVASLREKGLPIICAVAQVGGDDEVFESNKEEGIKGSTGVVHGGDGGGMRSNSSWGMRSNFLGGFPNSL</sequence>
<organism evidence="1 2">
    <name type="scientific">Arctium lappa</name>
    <name type="common">Greater burdock</name>
    <name type="synonym">Lappa major</name>
    <dbReference type="NCBI Taxonomy" id="4217"/>
    <lineage>
        <taxon>Eukaryota</taxon>
        <taxon>Viridiplantae</taxon>
        <taxon>Streptophyta</taxon>
        <taxon>Embryophyta</taxon>
        <taxon>Tracheophyta</taxon>
        <taxon>Spermatophyta</taxon>
        <taxon>Magnoliopsida</taxon>
        <taxon>eudicotyledons</taxon>
        <taxon>Gunneridae</taxon>
        <taxon>Pentapetalae</taxon>
        <taxon>asterids</taxon>
        <taxon>campanulids</taxon>
        <taxon>Asterales</taxon>
        <taxon>Asteraceae</taxon>
        <taxon>Carduoideae</taxon>
        <taxon>Cardueae</taxon>
        <taxon>Arctiinae</taxon>
        <taxon>Arctium</taxon>
    </lineage>
</organism>
<name>A0ACB8XE37_ARCLA</name>
<protein>
    <submittedName>
        <fullName evidence="1">Uncharacterized protein</fullName>
    </submittedName>
</protein>
<evidence type="ECO:0000313" key="2">
    <source>
        <dbReference type="Proteomes" id="UP001055879"/>
    </source>
</evidence>
<reference evidence="1 2" key="2">
    <citation type="journal article" date="2022" name="Mol. Ecol. Resour.">
        <title>The genomes of chicory, endive, great burdock and yacon provide insights into Asteraceae paleo-polyploidization history and plant inulin production.</title>
        <authorList>
            <person name="Fan W."/>
            <person name="Wang S."/>
            <person name="Wang H."/>
            <person name="Wang A."/>
            <person name="Jiang F."/>
            <person name="Liu H."/>
            <person name="Zhao H."/>
            <person name="Xu D."/>
            <person name="Zhang Y."/>
        </authorList>
    </citation>
    <scope>NUCLEOTIDE SEQUENCE [LARGE SCALE GENOMIC DNA]</scope>
    <source>
        <strain evidence="2">cv. Niubang</strain>
    </source>
</reference>
<accession>A0ACB8XE37</accession>
<comment type="caution">
    <text evidence="1">The sequence shown here is derived from an EMBL/GenBank/DDBJ whole genome shotgun (WGS) entry which is preliminary data.</text>
</comment>